<evidence type="ECO:0000256" key="1">
    <source>
        <dbReference type="SAM" id="Phobius"/>
    </source>
</evidence>
<evidence type="ECO:0000313" key="2">
    <source>
        <dbReference type="EMBL" id="QFS51706.1"/>
    </source>
</evidence>
<feature type="transmembrane region" description="Helical" evidence="1">
    <location>
        <begin position="28"/>
        <end position="49"/>
    </location>
</feature>
<proteinExistence type="predicted"/>
<evidence type="ECO:0000313" key="3">
    <source>
        <dbReference type="Proteomes" id="UP000326678"/>
    </source>
</evidence>
<keyword evidence="1" id="KW-0472">Membrane</keyword>
<name>A0A5P8WHR8_9NOSO</name>
<dbReference type="AlphaFoldDB" id="A0A5P8WHR8"/>
<organism evidence="2 3">
    <name type="scientific">Nostoc sphaeroides CCNUC1</name>
    <dbReference type="NCBI Taxonomy" id="2653204"/>
    <lineage>
        <taxon>Bacteria</taxon>
        <taxon>Bacillati</taxon>
        <taxon>Cyanobacteriota</taxon>
        <taxon>Cyanophyceae</taxon>
        <taxon>Nostocales</taxon>
        <taxon>Nostocaceae</taxon>
        <taxon>Nostoc</taxon>
    </lineage>
</organism>
<dbReference type="EMBL" id="CP045227">
    <property type="protein sequence ID" value="QFS51706.1"/>
    <property type="molecule type" value="Genomic_DNA"/>
</dbReference>
<reference evidence="2 3" key="1">
    <citation type="submission" date="2019-10" db="EMBL/GenBank/DDBJ databases">
        <title>Genomic and transcriptomic insights into the perfect genentic adaptation of a filamentous nitrogen-fixing cyanobacterium to rice fields.</title>
        <authorList>
            <person name="Chen Z."/>
        </authorList>
    </citation>
    <scope>NUCLEOTIDE SEQUENCE [LARGE SCALE GENOMIC DNA]</scope>
    <source>
        <strain evidence="2">CCNUC1</strain>
    </source>
</reference>
<dbReference type="KEGG" id="nsh:GXM_09200"/>
<keyword evidence="1" id="KW-1133">Transmembrane helix</keyword>
<keyword evidence="3" id="KW-1185">Reference proteome</keyword>
<accession>A0A5P8WHR8</accession>
<protein>
    <submittedName>
        <fullName evidence="2">Uncharacterized protein</fullName>
    </submittedName>
</protein>
<gene>
    <name evidence="2" type="ORF">GXM_09200</name>
</gene>
<dbReference type="Proteomes" id="UP000326678">
    <property type="component" value="Chromosome Gxm2"/>
</dbReference>
<keyword evidence="1" id="KW-0812">Transmembrane</keyword>
<sequence>MKKVLFAYTRNQNKQYQRRSKDLSRTLFIKYLALSINTTLYVNNIYSVLKNPISDRTFFA</sequence>